<organism evidence="2 3">
    <name type="scientific">Synchytrium endobioticum</name>
    <dbReference type="NCBI Taxonomy" id="286115"/>
    <lineage>
        <taxon>Eukaryota</taxon>
        <taxon>Fungi</taxon>
        <taxon>Fungi incertae sedis</taxon>
        <taxon>Chytridiomycota</taxon>
        <taxon>Chytridiomycota incertae sedis</taxon>
        <taxon>Chytridiomycetes</taxon>
        <taxon>Synchytriales</taxon>
        <taxon>Synchytriaceae</taxon>
        <taxon>Synchytrium</taxon>
    </lineage>
</organism>
<evidence type="ECO:0000313" key="3">
    <source>
        <dbReference type="Proteomes" id="UP000317494"/>
    </source>
</evidence>
<dbReference type="EMBL" id="QEAN01000057">
    <property type="protein sequence ID" value="TPX51228.1"/>
    <property type="molecule type" value="Genomic_DNA"/>
</dbReference>
<feature type="region of interest" description="Disordered" evidence="1">
    <location>
        <begin position="23"/>
        <end position="88"/>
    </location>
</feature>
<sequence>MPVVPAERINLYSKAAYVPNAELDDSDMDDADHMPVKSALAPHDTDHDHDPDNDYALVPESHDHLKPLDATVIPYKTSKKRKPTRHHP</sequence>
<evidence type="ECO:0000313" key="2">
    <source>
        <dbReference type="EMBL" id="TPX51228.1"/>
    </source>
</evidence>
<dbReference type="Proteomes" id="UP000317494">
    <property type="component" value="Unassembled WGS sequence"/>
</dbReference>
<dbReference type="AlphaFoldDB" id="A0A507DK03"/>
<feature type="compositionally biased region" description="Basic residues" evidence="1">
    <location>
        <begin position="77"/>
        <end position="88"/>
    </location>
</feature>
<feature type="compositionally biased region" description="Basic and acidic residues" evidence="1">
    <location>
        <begin position="43"/>
        <end position="52"/>
    </location>
</feature>
<reference evidence="2 3" key="1">
    <citation type="journal article" date="2019" name="Sci. Rep.">
        <title>Comparative genomics of chytrid fungi reveal insights into the obligate biotrophic and pathogenic lifestyle of Synchytrium endobioticum.</title>
        <authorList>
            <person name="van de Vossenberg B.T.L.H."/>
            <person name="Warris S."/>
            <person name="Nguyen H.D.T."/>
            <person name="van Gent-Pelzer M.P.E."/>
            <person name="Joly D.L."/>
            <person name="van de Geest H.C."/>
            <person name="Bonants P.J.M."/>
            <person name="Smith D.S."/>
            <person name="Levesque C.A."/>
            <person name="van der Lee T.A.J."/>
        </authorList>
    </citation>
    <scope>NUCLEOTIDE SEQUENCE [LARGE SCALE GENOMIC DNA]</scope>
    <source>
        <strain evidence="2 3">MB42</strain>
    </source>
</reference>
<evidence type="ECO:0000256" key="1">
    <source>
        <dbReference type="SAM" id="MobiDB-lite"/>
    </source>
</evidence>
<gene>
    <name evidence="2" type="ORF">SeMB42_g01992</name>
</gene>
<keyword evidence="3" id="KW-1185">Reference proteome</keyword>
<name>A0A507DK03_9FUNG</name>
<dbReference type="VEuPathDB" id="FungiDB:SeMB42_g01992"/>
<protein>
    <submittedName>
        <fullName evidence="2">Uncharacterized protein</fullName>
    </submittedName>
</protein>
<comment type="caution">
    <text evidence="2">The sequence shown here is derived from an EMBL/GenBank/DDBJ whole genome shotgun (WGS) entry which is preliminary data.</text>
</comment>
<proteinExistence type="predicted"/>
<accession>A0A507DK03</accession>